<comment type="caution">
    <text evidence="3">The sequence shown here is derived from an EMBL/GenBank/DDBJ whole genome shotgun (WGS) entry which is preliminary data.</text>
</comment>
<dbReference type="PROSITE" id="PS51257">
    <property type="entry name" value="PROKAR_LIPOPROTEIN"/>
    <property type="match status" value="1"/>
</dbReference>
<accession>A0ABV6VE89</accession>
<feature type="signal peptide" evidence="2">
    <location>
        <begin position="1"/>
        <end position="27"/>
    </location>
</feature>
<gene>
    <name evidence="3" type="ORF">ACEZDG_22405</name>
</gene>
<evidence type="ECO:0000313" key="4">
    <source>
        <dbReference type="Proteomes" id="UP001592582"/>
    </source>
</evidence>
<dbReference type="Proteomes" id="UP001592582">
    <property type="component" value="Unassembled WGS sequence"/>
</dbReference>
<feature type="region of interest" description="Disordered" evidence="1">
    <location>
        <begin position="33"/>
        <end position="145"/>
    </location>
</feature>
<dbReference type="RefSeq" id="WP_380512388.1">
    <property type="nucleotide sequence ID" value="NZ_JBHEZX010000010.1"/>
</dbReference>
<sequence length="153" mass="15095">MARTPARSPWAALALLCLGPLVGGCTAATPWPPVPPPGAGARTTPAPAPTPAAGPSFVLPTEAPPVLTLAVAGSTADPAAGPATGPPVPAPHTTTRRPAPGSAGVRGGRHPRALPAPAPKPPHRRATPCDLGEQLGRWPLGSAQDTACHAVYG</sequence>
<feature type="compositionally biased region" description="Low complexity" evidence="1">
    <location>
        <begin position="72"/>
        <end position="83"/>
    </location>
</feature>
<evidence type="ECO:0008006" key="5">
    <source>
        <dbReference type="Google" id="ProtNLM"/>
    </source>
</evidence>
<reference evidence="3 4" key="1">
    <citation type="submission" date="2024-09" db="EMBL/GenBank/DDBJ databases">
        <authorList>
            <person name="Lee S.D."/>
        </authorList>
    </citation>
    <scope>NUCLEOTIDE SEQUENCE [LARGE SCALE GENOMIC DNA]</scope>
    <source>
        <strain evidence="3 4">N1-1</strain>
    </source>
</reference>
<organism evidence="3 4">
    <name type="scientific">Streptacidiphilus alkalitolerans</name>
    <dbReference type="NCBI Taxonomy" id="3342712"/>
    <lineage>
        <taxon>Bacteria</taxon>
        <taxon>Bacillati</taxon>
        <taxon>Actinomycetota</taxon>
        <taxon>Actinomycetes</taxon>
        <taxon>Kitasatosporales</taxon>
        <taxon>Streptomycetaceae</taxon>
        <taxon>Streptacidiphilus</taxon>
    </lineage>
</organism>
<evidence type="ECO:0000256" key="1">
    <source>
        <dbReference type="SAM" id="MobiDB-lite"/>
    </source>
</evidence>
<keyword evidence="4" id="KW-1185">Reference proteome</keyword>
<keyword evidence="2" id="KW-0732">Signal</keyword>
<proteinExistence type="predicted"/>
<evidence type="ECO:0000313" key="3">
    <source>
        <dbReference type="EMBL" id="MFC1412023.1"/>
    </source>
</evidence>
<feature type="chain" id="PRO_5047499294" description="Lipoprotein" evidence="2">
    <location>
        <begin position="28"/>
        <end position="153"/>
    </location>
</feature>
<evidence type="ECO:0000256" key="2">
    <source>
        <dbReference type="SAM" id="SignalP"/>
    </source>
</evidence>
<protein>
    <recommendedName>
        <fullName evidence="5">Lipoprotein</fullName>
    </recommendedName>
</protein>
<name>A0ABV6VE89_9ACTN</name>
<feature type="compositionally biased region" description="Low complexity" evidence="1">
    <location>
        <begin position="91"/>
        <end position="100"/>
    </location>
</feature>
<dbReference type="EMBL" id="JBHEZX010000010">
    <property type="protein sequence ID" value="MFC1412023.1"/>
    <property type="molecule type" value="Genomic_DNA"/>
</dbReference>